<keyword evidence="1" id="KW-0472">Membrane</keyword>
<evidence type="ECO:0000256" key="1">
    <source>
        <dbReference type="SAM" id="Phobius"/>
    </source>
</evidence>
<proteinExistence type="predicted"/>
<dbReference type="EMBL" id="BAVR01000018">
    <property type="protein sequence ID" value="GAE88424.1"/>
    <property type="molecule type" value="Genomic_DNA"/>
</dbReference>
<dbReference type="Pfam" id="PF13240">
    <property type="entry name" value="Zn_Ribbon_1"/>
    <property type="match status" value="1"/>
</dbReference>
<evidence type="ECO:0000259" key="3">
    <source>
        <dbReference type="Pfam" id="PF13828"/>
    </source>
</evidence>
<dbReference type="STRING" id="1294263.JCM21531_1867"/>
<name>W4V6S6_9FIRM</name>
<sequence>MKLCQNCGKLNEDVAAVCSQCGSLLSNEIEYNIDNRINQHQQVKTNGYAIASLVLGVISFPFMCCCGLVAIIPSVLAIVFGFIAKSKIQASMGLEKGDGLALAGIILGFIGILLTLLSVLVFPFFWRGFVQMFNEEYNEIYF</sequence>
<evidence type="ECO:0000259" key="2">
    <source>
        <dbReference type="Pfam" id="PF13240"/>
    </source>
</evidence>
<evidence type="ECO:0000313" key="5">
    <source>
        <dbReference type="Proteomes" id="UP000019109"/>
    </source>
</evidence>
<evidence type="ECO:0000313" key="4">
    <source>
        <dbReference type="EMBL" id="GAE88424.1"/>
    </source>
</evidence>
<dbReference type="Proteomes" id="UP000019109">
    <property type="component" value="Unassembled WGS sequence"/>
</dbReference>
<protein>
    <recommendedName>
        <fullName evidence="6">DUF4190 domain-containing protein</fullName>
    </recommendedName>
</protein>
<reference evidence="4" key="1">
    <citation type="journal article" date="2014" name="Genome Announc.">
        <title>Draft Genome Sequence of Clostridium straminisolvens Strain JCM 21531T, Isolated from a Cellulose-Degrading Bacterial Community.</title>
        <authorList>
            <person name="Yuki M."/>
            <person name="Oshima K."/>
            <person name="Suda W."/>
            <person name="Sakamoto M."/>
            <person name="Kitamura K."/>
            <person name="Iida T."/>
            <person name="Hattori M."/>
            <person name="Ohkuma M."/>
        </authorList>
    </citation>
    <scope>NUCLEOTIDE SEQUENCE [LARGE SCALE GENOMIC DNA]</scope>
    <source>
        <strain evidence="4">JCM 21531</strain>
    </source>
</reference>
<dbReference type="AlphaFoldDB" id="W4V6S6"/>
<keyword evidence="1" id="KW-0812">Transmembrane</keyword>
<accession>W4V6S6</accession>
<feature type="domain" description="Zinc-ribbon" evidence="2">
    <location>
        <begin position="4"/>
        <end position="23"/>
    </location>
</feature>
<dbReference type="RefSeq" id="WP_038288487.1">
    <property type="nucleotide sequence ID" value="NZ_BAVR01000018.1"/>
</dbReference>
<gene>
    <name evidence="4" type="ORF">JCM21531_1867</name>
</gene>
<dbReference type="InterPro" id="IPR026870">
    <property type="entry name" value="Zinc_ribbon_dom"/>
</dbReference>
<feature type="domain" description="DUF4190" evidence="3">
    <location>
        <begin position="48"/>
        <end position="117"/>
    </location>
</feature>
<organism evidence="4 5">
    <name type="scientific">Acetivibrio straminisolvens JCM 21531</name>
    <dbReference type="NCBI Taxonomy" id="1294263"/>
    <lineage>
        <taxon>Bacteria</taxon>
        <taxon>Bacillati</taxon>
        <taxon>Bacillota</taxon>
        <taxon>Clostridia</taxon>
        <taxon>Eubacteriales</taxon>
        <taxon>Oscillospiraceae</taxon>
        <taxon>Acetivibrio</taxon>
    </lineage>
</organism>
<evidence type="ECO:0008006" key="6">
    <source>
        <dbReference type="Google" id="ProtNLM"/>
    </source>
</evidence>
<keyword evidence="5" id="KW-1185">Reference proteome</keyword>
<dbReference type="Pfam" id="PF13828">
    <property type="entry name" value="DUF4190"/>
    <property type="match status" value="1"/>
</dbReference>
<feature type="transmembrane region" description="Helical" evidence="1">
    <location>
        <begin position="48"/>
        <end position="80"/>
    </location>
</feature>
<feature type="transmembrane region" description="Helical" evidence="1">
    <location>
        <begin position="100"/>
        <end position="126"/>
    </location>
</feature>
<dbReference type="InterPro" id="IPR025241">
    <property type="entry name" value="DUF4190"/>
</dbReference>
<keyword evidence="1" id="KW-1133">Transmembrane helix</keyword>
<comment type="caution">
    <text evidence="4">The sequence shown here is derived from an EMBL/GenBank/DDBJ whole genome shotgun (WGS) entry which is preliminary data.</text>
</comment>
<dbReference type="OrthoDB" id="2087915at2"/>